<name>A0A1I8FKX3_9PLAT</name>
<dbReference type="WBParaSite" id="maker-unitig_39043-snap-gene-0.1-mRNA-1">
    <property type="protein sequence ID" value="maker-unitig_39043-snap-gene-0.1-mRNA-1"/>
    <property type="gene ID" value="maker-unitig_39043-snap-gene-0.1"/>
</dbReference>
<dbReference type="Proteomes" id="UP000095280">
    <property type="component" value="Unplaced"/>
</dbReference>
<keyword evidence="2" id="KW-1185">Reference proteome</keyword>
<sequence length="87" mass="9685">MMLVGSPPGCQTAMEATFACWPDPKFFNDVESLESYLPPDEPPAIDHQPAQVQTRADIAATMTDGSDEKASRRMTFDTEKATDKYQR</sequence>
<reference evidence="3" key="1">
    <citation type="submission" date="2016-11" db="UniProtKB">
        <authorList>
            <consortium name="WormBaseParasite"/>
        </authorList>
    </citation>
    <scope>IDENTIFICATION</scope>
</reference>
<feature type="region of interest" description="Disordered" evidence="1">
    <location>
        <begin position="62"/>
        <end position="87"/>
    </location>
</feature>
<protein>
    <submittedName>
        <fullName evidence="3">PK_Tyr_Ser-Thr domain-containing protein</fullName>
    </submittedName>
</protein>
<feature type="compositionally biased region" description="Basic and acidic residues" evidence="1">
    <location>
        <begin position="66"/>
        <end position="87"/>
    </location>
</feature>
<evidence type="ECO:0000313" key="3">
    <source>
        <dbReference type="WBParaSite" id="maker-unitig_39043-snap-gene-0.1-mRNA-1"/>
    </source>
</evidence>
<accession>A0A1I8FKX3</accession>
<evidence type="ECO:0000256" key="1">
    <source>
        <dbReference type="SAM" id="MobiDB-lite"/>
    </source>
</evidence>
<organism evidence="2 3">
    <name type="scientific">Macrostomum lignano</name>
    <dbReference type="NCBI Taxonomy" id="282301"/>
    <lineage>
        <taxon>Eukaryota</taxon>
        <taxon>Metazoa</taxon>
        <taxon>Spiralia</taxon>
        <taxon>Lophotrochozoa</taxon>
        <taxon>Platyhelminthes</taxon>
        <taxon>Rhabditophora</taxon>
        <taxon>Macrostomorpha</taxon>
        <taxon>Macrostomida</taxon>
        <taxon>Macrostomidae</taxon>
        <taxon>Macrostomum</taxon>
    </lineage>
</organism>
<dbReference type="AlphaFoldDB" id="A0A1I8FKX3"/>
<proteinExistence type="predicted"/>
<evidence type="ECO:0000313" key="2">
    <source>
        <dbReference type="Proteomes" id="UP000095280"/>
    </source>
</evidence>